<dbReference type="InterPro" id="IPR023170">
    <property type="entry name" value="HhH_base_excis_C"/>
</dbReference>
<comment type="function">
    <text evidence="12">DNA repair enzyme that has both DNA N-glycosylase activity and AP-lyase activity. The DNA N-glycosylase activity releases various damaged pyrimidines from DNA by cleaving the N-glycosidic bond, leaving an AP (apurinic/apyrimidinic) site. The AP-lyase activity cleaves the phosphodiester bond 3' to the AP site by a beta-elimination, leaving a 3'-terminal unsaturated sugar and a product with a terminal 5'-phosphate.</text>
</comment>
<dbReference type="Proteomes" id="UP000316292">
    <property type="component" value="Unassembled WGS sequence"/>
</dbReference>
<keyword evidence="4 12" id="KW-0227">DNA damage</keyword>
<feature type="binding site" evidence="12">
    <location>
        <position position="206"/>
    </location>
    <ligand>
        <name>[4Fe-4S] cluster</name>
        <dbReference type="ChEBI" id="CHEBI:49883"/>
    </ligand>
</feature>
<evidence type="ECO:0000256" key="10">
    <source>
        <dbReference type="ARBA" id="ARBA00023239"/>
    </source>
</evidence>
<reference evidence="15 16" key="1">
    <citation type="journal article" date="2019" name="Nat. Microbiol.">
        <title>Mediterranean grassland soil C-N compound turnover is dependent on rainfall and depth, and is mediated by genomically divergent microorganisms.</title>
        <authorList>
            <person name="Diamond S."/>
            <person name="Andeer P.F."/>
            <person name="Li Z."/>
            <person name="Crits-Christoph A."/>
            <person name="Burstein D."/>
            <person name="Anantharaman K."/>
            <person name="Lane K.R."/>
            <person name="Thomas B.C."/>
            <person name="Pan C."/>
            <person name="Northen T.R."/>
            <person name="Banfield J.F."/>
        </authorList>
    </citation>
    <scope>NUCLEOTIDE SEQUENCE [LARGE SCALE GENOMIC DNA]</scope>
    <source>
        <strain evidence="15">WS_1</strain>
    </source>
</reference>
<organism evidence="15 16">
    <name type="scientific">Eiseniibacteriota bacterium</name>
    <dbReference type="NCBI Taxonomy" id="2212470"/>
    <lineage>
        <taxon>Bacteria</taxon>
        <taxon>Candidatus Eiseniibacteriota</taxon>
    </lineage>
</organism>
<dbReference type="GO" id="GO:0019104">
    <property type="term" value="F:DNA N-glycosylase activity"/>
    <property type="evidence" value="ECO:0007669"/>
    <property type="project" value="UniProtKB-UniRule"/>
</dbReference>
<sequence>MSTPEISESTDTRVQALIERLRAAYPDAACALRHDNPFQLLVATILSAQCTDERVNKVTPALFARFPDAASLRDSGVEEVEELIRTTGFFHNKTRSLRGAASRIVEAYEGKVPSRMEDLLSLPGVARKTANVVLGVGYGIADGVVVDTHVHRVSRRLGLTRAGHPVDVEKDLMRVVPRSEWILFAHLLIFHGRRICIARKPRCPVCPVRDLCPSAPYFLNGKAPPWERARGAKGKAKAKAKVKVKAKPKPRTKKNRKARRGAKRASKRK</sequence>
<dbReference type="SUPFAM" id="SSF48150">
    <property type="entry name" value="DNA-glycosylase"/>
    <property type="match status" value="1"/>
</dbReference>
<feature type="binding site" evidence="12">
    <location>
        <position position="196"/>
    </location>
    <ligand>
        <name>[4Fe-4S] cluster</name>
        <dbReference type="ChEBI" id="CHEBI:49883"/>
    </ligand>
</feature>
<dbReference type="PANTHER" id="PTHR10359">
    <property type="entry name" value="A/G-SPECIFIC ADENINE GLYCOSYLASE/ENDONUCLEASE III"/>
    <property type="match status" value="1"/>
</dbReference>
<evidence type="ECO:0000313" key="15">
    <source>
        <dbReference type="EMBL" id="TMQ51624.1"/>
    </source>
</evidence>
<dbReference type="GO" id="GO:0140078">
    <property type="term" value="F:class I DNA-(apurinic or apyrimidinic site) endonuclease activity"/>
    <property type="evidence" value="ECO:0007669"/>
    <property type="project" value="UniProtKB-EC"/>
</dbReference>
<dbReference type="Pfam" id="PF00730">
    <property type="entry name" value="HhH-GPD"/>
    <property type="match status" value="1"/>
</dbReference>
<evidence type="ECO:0000256" key="1">
    <source>
        <dbReference type="ARBA" id="ARBA00008343"/>
    </source>
</evidence>
<accession>A0A538SJR5</accession>
<proteinExistence type="inferred from homology"/>
<name>A0A538SJR5_UNCEI</name>
<comment type="cofactor">
    <cofactor evidence="12">
        <name>[4Fe-4S] cluster</name>
        <dbReference type="ChEBI" id="CHEBI:49883"/>
    </cofactor>
    <text evidence="12">Binds 1 [4Fe-4S] cluster.</text>
</comment>
<evidence type="ECO:0000256" key="7">
    <source>
        <dbReference type="ARBA" id="ARBA00023014"/>
    </source>
</evidence>
<dbReference type="Pfam" id="PF00633">
    <property type="entry name" value="HHH"/>
    <property type="match status" value="1"/>
</dbReference>
<keyword evidence="7 12" id="KW-0411">Iron-sulfur</keyword>
<feature type="compositionally biased region" description="Basic residues" evidence="13">
    <location>
        <begin position="231"/>
        <end position="269"/>
    </location>
</feature>
<keyword evidence="3 12" id="KW-0479">Metal-binding</keyword>
<evidence type="ECO:0000256" key="13">
    <source>
        <dbReference type="SAM" id="MobiDB-lite"/>
    </source>
</evidence>
<feature type="binding site" evidence="12">
    <location>
        <position position="203"/>
    </location>
    <ligand>
        <name>[4Fe-4S] cluster</name>
        <dbReference type="ChEBI" id="CHEBI:49883"/>
    </ligand>
</feature>
<dbReference type="EMBL" id="VBOR01000002">
    <property type="protein sequence ID" value="TMQ51624.1"/>
    <property type="molecule type" value="Genomic_DNA"/>
</dbReference>
<evidence type="ECO:0000313" key="16">
    <source>
        <dbReference type="Proteomes" id="UP000316292"/>
    </source>
</evidence>
<feature type="binding site" evidence="12">
    <location>
        <position position="212"/>
    </location>
    <ligand>
        <name>[4Fe-4S] cluster</name>
        <dbReference type="ChEBI" id="CHEBI:49883"/>
    </ligand>
</feature>
<dbReference type="InterPro" id="IPR004036">
    <property type="entry name" value="Endonuclease-III-like_CS2"/>
</dbReference>
<dbReference type="PROSITE" id="PS00764">
    <property type="entry name" value="ENDONUCLEASE_III_1"/>
    <property type="match status" value="1"/>
</dbReference>
<dbReference type="Pfam" id="PF10576">
    <property type="entry name" value="EndIII_4Fe-2S"/>
    <property type="match status" value="1"/>
</dbReference>
<gene>
    <name evidence="12 15" type="primary">nth</name>
    <name evidence="15" type="ORF">E6K71_00080</name>
</gene>
<dbReference type="InterPro" id="IPR005759">
    <property type="entry name" value="Nth"/>
</dbReference>
<dbReference type="NCBIfam" id="TIGR01083">
    <property type="entry name" value="nth"/>
    <property type="match status" value="1"/>
</dbReference>
<keyword evidence="15" id="KW-0540">Nuclease</keyword>
<dbReference type="InterPro" id="IPR011257">
    <property type="entry name" value="DNA_glycosylase"/>
</dbReference>
<dbReference type="GO" id="GO:0006285">
    <property type="term" value="P:base-excision repair, AP site formation"/>
    <property type="evidence" value="ECO:0007669"/>
    <property type="project" value="TreeGrafter"/>
</dbReference>
<dbReference type="EC" id="4.2.99.18" evidence="12"/>
<keyword evidence="8 12" id="KW-0238">DNA-binding</keyword>
<keyword evidence="5 12" id="KW-0378">Hydrolase</keyword>
<evidence type="ECO:0000256" key="4">
    <source>
        <dbReference type="ARBA" id="ARBA00022763"/>
    </source>
</evidence>
<evidence type="ECO:0000256" key="12">
    <source>
        <dbReference type="HAMAP-Rule" id="MF_00942"/>
    </source>
</evidence>
<dbReference type="Gene3D" id="1.10.1670.10">
    <property type="entry name" value="Helix-hairpin-Helix base-excision DNA repair enzymes (C-terminal)"/>
    <property type="match status" value="1"/>
</dbReference>
<evidence type="ECO:0000256" key="6">
    <source>
        <dbReference type="ARBA" id="ARBA00023004"/>
    </source>
</evidence>
<dbReference type="AlphaFoldDB" id="A0A538SJR5"/>
<dbReference type="HAMAP" id="MF_00942">
    <property type="entry name" value="Nth"/>
    <property type="match status" value="1"/>
</dbReference>
<evidence type="ECO:0000259" key="14">
    <source>
        <dbReference type="SMART" id="SM00478"/>
    </source>
</evidence>
<keyword evidence="2 12" id="KW-0004">4Fe-4S</keyword>
<comment type="catalytic activity">
    <reaction evidence="12">
        <text>2'-deoxyribonucleotide-(2'-deoxyribose 5'-phosphate)-2'-deoxyribonucleotide-DNA = a 3'-end 2'-deoxyribonucleotide-(2,3-dehydro-2,3-deoxyribose 5'-phosphate)-DNA + a 5'-end 5'-phospho-2'-deoxyribonucleoside-DNA + H(+)</text>
        <dbReference type="Rhea" id="RHEA:66592"/>
        <dbReference type="Rhea" id="RHEA-COMP:13180"/>
        <dbReference type="Rhea" id="RHEA-COMP:16897"/>
        <dbReference type="Rhea" id="RHEA-COMP:17067"/>
        <dbReference type="ChEBI" id="CHEBI:15378"/>
        <dbReference type="ChEBI" id="CHEBI:136412"/>
        <dbReference type="ChEBI" id="CHEBI:157695"/>
        <dbReference type="ChEBI" id="CHEBI:167181"/>
        <dbReference type="EC" id="4.2.99.18"/>
    </reaction>
</comment>
<dbReference type="GO" id="GO:0051539">
    <property type="term" value="F:4 iron, 4 sulfur cluster binding"/>
    <property type="evidence" value="ECO:0007669"/>
    <property type="project" value="UniProtKB-UniRule"/>
</dbReference>
<keyword evidence="6 12" id="KW-0408">Iron</keyword>
<evidence type="ECO:0000256" key="8">
    <source>
        <dbReference type="ARBA" id="ARBA00023125"/>
    </source>
</evidence>
<dbReference type="GO" id="GO:0003677">
    <property type="term" value="F:DNA binding"/>
    <property type="evidence" value="ECO:0007669"/>
    <property type="project" value="UniProtKB-UniRule"/>
</dbReference>
<dbReference type="SMART" id="SM00478">
    <property type="entry name" value="ENDO3c"/>
    <property type="match status" value="1"/>
</dbReference>
<dbReference type="Gene3D" id="1.10.340.30">
    <property type="entry name" value="Hypothetical protein, domain 2"/>
    <property type="match status" value="1"/>
</dbReference>
<comment type="caution">
    <text evidence="15">The sequence shown here is derived from an EMBL/GenBank/DDBJ whole genome shotgun (WGS) entry which is preliminary data.</text>
</comment>
<dbReference type="SMART" id="SM00525">
    <property type="entry name" value="FES"/>
    <property type="match status" value="1"/>
</dbReference>
<evidence type="ECO:0000256" key="2">
    <source>
        <dbReference type="ARBA" id="ARBA00022485"/>
    </source>
</evidence>
<feature type="region of interest" description="Disordered" evidence="13">
    <location>
        <begin position="228"/>
        <end position="269"/>
    </location>
</feature>
<dbReference type="InterPro" id="IPR004035">
    <property type="entry name" value="Endouclease-III_FeS-bd_BS"/>
</dbReference>
<dbReference type="InterPro" id="IPR003265">
    <property type="entry name" value="HhH-GPD_domain"/>
</dbReference>
<keyword evidence="10 12" id="KW-0456">Lyase</keyword>
<dbReference type="GO" id="GO:0046872">
    <property type="term" value="F:metal ion binding"/>
    <property type="evidence" value="ECO:0007669"/>
    <property type="project" value="UniProtKB-KW"/>
</dbReference>
<dbReference type="InterPro" id="IPR003651">
    <property type="entry name" value="Endonuclease3_FeS-loop_motif"/>
</dbReference>
<comment type="similarity">
    <text evidence="1 12">Belongs to the Nth/MutY family.</text>
</comment>
<dbReference type="CDD" id="cd00056">
    <property type="entry name" value="ENDO3c"/>
    <property type="match status" value="1"/>
</dbReference>
<dbReference type="PANTHER" id="PTHR10359:SF18">
    <property type="entry name" value="ENDONUCLEASE III"/>
    <property type="match status" value="1"/>
</dbReference>
<dbReference type="InterPro" id="IPR000445">
    <property type="entry name" value="HhH_motif"/>
</dbReference>
<evidence type="ECO:0000256" key="11">
    <source>
        <dbReference type="ARBA" id="ARBA00023295"/>
    </source>
</evidence>
<evidence type="ECO:0000256" key="3">
    <source>
        <dbReference type="ARBA" id="ARBA00022723"/>
    </source>
</evidence>
<evidence type="ECO:0000256" key="9">
    <source>
        <dbReference type="ARBA" id="ARBA00023204"/>
    </source>
</evidence>
<evidence type="ECO:0000256" key="5">
    <source>
        <dbReference type="ARBA" id="ARBA00022801"/>
    </source>
</evidence>
<keyword evidence="11 12" id="KW-0326">Glycosidase</keyword>
<keyword evidence="9 12" id="KW-0234">DNA repair</keyword>
<feature type="domain" description="HhH-GPD" evidence="14">
    <location>
        <begin position="46"/>
        <end position="194"/>
    </location>
</feature>
<dbReference type="FunFam" id="1.10.340.30:FF:000001">
    <property type="entry name" value="Endonuclease III"/>
    <property type="match status" value="1"/>
</dbReference>
<dbReference type="PROSITE" id="PS01155">
    <property type="entry name" value="ENDONUCLEASE_III_2"/>
    <property type="match status" value="1"/>
</dbReference>
<keyword evidence="15" id="KW-0255">Endonuclease</keyword>
<dbReference type="FunFam" id="1.10.1670.10:FF:000001">
    <property type="entry name" value="Endonuclease III"/>
    <property type="match status" value="1"/>
</dbReference>
<protein>
    <recommendedName>
        <fullName evidence="12">Endonuclease III</fullName>
        <ecNumber evidence="12">4.2.99.18</ecNumber>
    </recommendedName>
    <alternativeName>
        <fullName evidence="12">DNA-(apurinic or apyrimidinic site) lyase</fullName>
    </alternativeName>
</protein>